<reference evidence="2 3" key="1">
    <citation type="submission" date="2019-08" db="EMBL/GenBank/DDBJ databases">
        <title>Genome sequence of Gelidibacter salicanalis IC162T.</title>
        <authorList>
            <person name="Bowman J.P."/>
        </authorList>
    </citation>
    <scope>NUCLEOTIDE SEQUENCE [LARGE SCALE GENOMIC DNA]</scope>
    <source>
        <strain evidence="2 3">IC162</strain>
    </source>
</reference>
<keyword evidence="1" id="KW-0472">Membrane</keyword>
<sequence length="89" mass="10393">MSYITAAVLAPYFSYDLFLNKNALNTTTLRILGVYNMLFLIAAITVTIMDSEFIFNNWWLFTLFALPTLIFQILKFRNSSRSQVQKNRL</sequence>
<dbReference type="EMBL" id="VORX01000002">
    <property type="protein sequence ID" value="TXE09415.1"/>
    <property type="molecule type" value="Genomic_DNA"/>
</dbReference>
<feature type="transmembrane region" description="Helical" evidence="1">
    <location>
        <begin position="29"/>
        <end position="49"/>
    </location>
</feature>
<gene>
    <name evidence="2" type="ORF">ES711_05655</name>
</gene>
<dbReference type="AlphaFoldDB" id="A0A5C7ASG6"/>
<accession>A0A5C7ASG6</accession>
<keyword evidence="1" id="KW-0812">Transmembrane</keyword>
<proteinExistence type="predicted"/>
<dbReference type="Proteomes" id="UP000321734">
    <property type="component" value="Unassembled WGS sequence"/>
</dbReference>
<evidence type="ECO:0000313" key="2">
    <source>
        <dbReference type="EMBL" id="TXE09415.1"/>
    </source>
</evidence>
<keyword evidence="1" id="KW-1133">Transmembrane helix</keyword>
<evidence type="ECO:0000256" key="1">
    <source>
        <dbReference type="SAM" id="Phobius"/>
    </source>
</evidence>
<protein>
    <submittedName>
        <fullName evidence="2">Uncharacterized protein</fullName>
    </submittedName>
</protein>
<feature type="transmembrane region" description="Helical" evidence="1">
    <location>
        <begin position="55"/>
        <end position="74"/>
    </location>
</feature>
<comment type="caution">
    <text evidence="2">The sequence shown here is derived from an EMBL/GenBank/DDBJ whole genome shotgun (WGS) entry which is preliminary data.</text>
</comment>
<keyword evidence="3" id="KW-1185">Reference proteome</keyword>
<name>A0A5C7ASG6_9FLAO</name>
<evidence type="ECO:0000313" key="3">
    <source>
        <dbReference type="Proteomes" id="UP000321734"/>
    </source>
</evidence>
<organism evidence="2 3">
    <name type="scientific">Gelidibacter salicanalis</name>
    <dbReference type="NCBI Taxonomy" id="291193"/>
    <lineage>
        <taxon>Bacteria</taxon>
        <taxon>Pseudomonadati</taxon>
        <taxon>Bacteroidota</taxon>
        <taxon>Flavobacteriia</taxon>
        <taxon>Flavobacteriales</taxon>
        <taxon>Flavobacteriaceae</taxon>
        <taxon>Gelidibacter</taxon>
    </lineage>
</organism>
<dbReference type="RefSeq" id="WP_146891191.1">
    <property type="nucleotide sequence ID" value="NZ_VORX01000002.1"/>
</dbReference>